<evidence type="ECO:0000313" key="1">
    <source>
        <dbReference type="EMBL" id="KZS15454.1"/>
    </source>
</evidence>
<name>A0A164YP73_9CRUS</name>
<dbReference type="EMBL" id="LRGB01000868">
    <property type="protein sequence ID" value="KZS15454.1"/>
    <property type="molecule type" value="Genomic_DNA"/>
</dbReference>
<evidence type="ECO:0000313" key="2">
    <source>
        <dbReference type="Proteomes" id="UP000076858"/>
    </source>
</evidence>
<comment type="caution">
    <text evidence="1">The sequence shown here is derived from an EMBL/GenBank/DDBJ whole genome shotgun (WGS) entry which is preliminary data.</text>
</comment>
<organism evidence="1 2">
    <name type="scientific">Daphnia magna</name>
    <dbReference type="NCBI Taxonomy" id="35525"/>
    <lineage>
        <taxon>Eukaryota</taxon>
        <taxon>Metazoa</taxon>
        <taxon>Ecdysozoa</taxon>
        <taxon>Arthropoda</taxon>
        <taxon>Crustacea</taxon>
        <taxon>Branchiopoda</taxon>
        <taxon>Diplostraca</taxon>
        <taxon>Cladocera</taxon>
        <taxon>Anomopoda</taxon>
        <taxon>Daphniidae</taxon>
        <taxon>Daphnia</taxon>
    </lineage>
</organism>
<dbReference type="AlphaFoldDB" id="A0A164YP73"/>
<dbReference type="Proteomes" id="UP000076858">
    <property type="component" value="Unassembled WGS sequence"/>
</dbReference>
<protein>
    <submittedName>
        <fullName evidence="1">Uncharacterized protein</fullName>
    </submittedName>
</protein>
<keyword evidence="2" id="KW-1185">Reference proteome</keyword>
<sequence length="115" mass="13579">MKKKKEKEEEGEKDEKYVKKKVKEATVIRVPDRRSWRATTKWPAKHGMTGFSRFKEIKIDWEALVTSKKADPVENEATRERWMWLIHVVPLTLMRQTHSFTCLESITSLSSTVDE</sequence>
<proteinExistence type="predicted"/>
<accession>A0A164YP73</accession>
<reference evidence="1 2" key="1">
    <citation type="submission" date="2016-03" db="EMBL/GenBank/DDBJ databases">
        <title>EvidentialGene: Evidence-directed Construction of Genes on Genomes.</title>
        <authorList>
            <person name="Gilbert D.G."/>
            <person name="Choi J.-H."/>
            <person name="Mockaitis K."/>
            <person name="Colbourne J."/>
            <person name="Pfrender M."/>
        </authorList>
    </citation>
    <scope>NUCLEOTIDE SEQUENCE [LARGE SCALE GENOMIC DNA]</scope>
    <source>
        <strain evidence="1 2">Xinb3</strain>
        <tissue evidence="1">Complete organism</tissue>
    </source>
</reference>
<gene>
    <name evidence="1" type="ORF">APZ42_018651</name>
</gene>